<proteinExistence type="predicted"/>
<evidence type="ECO:0000313" key="1">
    <source>
        <dbReference type="EMBL" id="KKK48827.1"/>
    </source>
</evidence>
<dbReference type="EMBL" id="LAZR01068872">
    <property type="protein sequence ID" value="KKK48827.1"/>
    <property type="molecule type" value="Genomic_DNA"/>
</dbReference>
<accession>A0A0F8VWV5</accession>
<gene>
    <name evidence="1" type="ORF">LCGC14_3141210</name>
</gene>
<comment type="caution">
    <text evidence="1">The sequence shown here is derived from an EMBL/GenBank/DDBJ whole genome shotgun (WGS) entry which is preliminary data.</text>
</comment>
<dbReference type="AlphaFoldDB" id="A0A0F8VWV5"/>
<reference evidence="1" key="1">
    <citation type="journal article" date="2015" name="Nature">
        <title>Complex archaea that bridge the gap between prokaryotes and eukaryotes.</title>
        <authorList>
            <person name="Spang A."/>
            <person name="Saw J.H."/>
            <person name="Jorgensen S.L."/>
            <person name="Zaremba-Niedzwiedzka K."/>
            <person name="Martijn J."/>
            <person name="Lind A.E."/>
            <person name="van Eijk R."/>
            <person name="Schleper C."/>
            <person name="Guy L."/>
            <person name="Ettema T.J."/>
        </authorList>
    </citation>
    <scope>NUCLEOTIDE SEQUENCE</scope>
</reference>
<protein>
    <submittedName>
        <fullName evidence="1">Uncharacterized protein</fullName>
    </submittedName>
</protein>
<name>A0A0F8VWV5_9ZZZZ</name>
<organism evidence="1">
    <name type="scientific">marine sediment metagenome</name>
    <dbReference type="NCBI Taxonomy" id="412755"/>
    <lineage>
        <taxon>unclassified sequences</taxon>
        <taxon>metagenomes</taxon>
        <taxon>ecological metagenomes</taxon>
    </lineage>
</organism>
<sequence>MRITGYADTVNGVTYCPDCVDESDKEELTPIYDIDEWDAPGPSCDTCLELIEINPIHYED</sequence>